<reference key="1">
    <citation type="submission" date="2011-09" db="EMBL/GenBank/DDBJ databases">
        <title>Genomic characterization of the Taylorella genus.</title>
        <authorList>
            <person name="Hebert L."/>
            <person name="Moumen B."/>
            <person name="Pons N."/>
            <person name="Duquesne F."/>
            <person name="Breuil M.-F."/>
            <person name="Goux D."/>
            <person name="Batto J.-M."/>
            <person name="Renault P."/>
            <person name="Laugier C."/>
            <person name="Petry S."/>
        </authorList>
    </citation>
    <scope>NUCLEOTIDE SEQUENCE</scope>
    <source>
        <strain>MCE3</strain>
    </source>
</reference>
<dbReference type="HOGENOM" id="CLU_108014_0_0_4"/>
<dbReference type="EMBL" id="CP003059">
    <property type="protein sequence ID" value="AEP35952.1"/>
    <property type="molecule type" value="Genomic_DNA"/>
</dbReference>
<feature type="transmembrane region" description="Helical" evidence="1">
    <location>
        <begin position="174"/>
        <end position="194"/>
    </location>
</feature>
<dbReference type="KEGG" id="tas:TASI_0161"/>
<feature type="transmembrane region" description="Helical" evidence="1">
    <location>
        <begin position="106"/>
        <end position="131"/>
    </location>
</feature>
<keyword evidence="1" id="KW-0472">Membrane</keyword>
<dbReference type="OrthoDB" id="9157310at2"/>
<gene>
    <name evidence="2" type="ordered locus">TASI_0161</name>
</gene>
<feature type="transmembrane region" description="Helical" evidence="1">
    <location>
        <begin position="67"/>
        <end position="85"/>
    </location>
</feature>
<evidence type="ECO:0008006" key="4">
    <source>
        <dbReference type="Google" id="ProtNLM"/>
    </source>
</evidence>
<feature type="transmembrane region" description="Helical" evidence="1">
    <location>
        <begin position="143"/>
        <end position="167"/>
    </location>
</feature>
<keyword evidence="1" id="KW-0812">Transmembrane</keyword>
<proteinExistence type="predicted"/>
<name>G4QDD5_TAYAM</name>
<dbReference type="STRING" id="1008459.TASI_0161"/>
<dbReference type="AlphaFoldDB" id="G4QDD5"/>
<keyword evidence="1" id="KW-1133">Transmembrane helix</keyword>
<evidence type="ECO:0000256" key="1">
    <source>
        <dbReference type="SAM" id="Phobius"/>
    </source>
</evidence>
<feature type="transmembrane region" description="Helical" evidence="1">
    <location>
        <begin position="200"/>
        <end position="219"/>
    </location>
</feature>
<organism evidence="2 3">
    <name type="scientific">Taylorella asinigenitalis (strain MCE3)</name>
    <dbReference type="NCBI Taxonomy" id="1008459"/>
    <lineage>
        <taxon>Bacteria</taxon>
        <taxon>Pseudomonadati</taxon>
        <taxon>Pseudomonadota</taxon>
        <taxon>Betaproteobacteria</taxon>
        <taxon>Burkholderiales</taxon>
        <taxon>Alcaligenaceae</taxon>
        <taxon>Taylorella</taxon>
    </lineage>
</organism>
<dbReference type="RefSeq" id="WP_014110851.1">
    <property type="nucleotide sequence ID" value="NC_016043.1"/>
</dbReference>
<dbReference type="Proteomes" id="UP000009284">
    <property type="component" value="Chromosome"/>
</dbReference>
<sequence length="227" mass="25836">MKTTHPLLGLAYKEWLKLRYFVWLPFIAALIVLFFAYSEMLGLKTGHGSIAIWRMIVFKEEIPFKHISYIPFISGILIAAAQWLPETLNKKIRLFFHIPVNPYKSLLLTLFVGVTVLLVIACILSFGMHFVTSLFLPIEVARLILLTILPWCIAGFIAYVVTAMFLIETHSLRRALYLLVGGVFIYALFISETYGSYTNALPYFALIAFAFLVAMFSVLDRIKRGNA</sequence>
<accession>G4QDD5</accession>
<feature type="transmembrane region" description="Helical" evidence="1">
    <location>
        <begin position="20"/>
        <end position="37"/>
    </location>
</feature>
<dbReference type="eggNOG" id="ENOG5032RQH">
    <property type="taxonomic scope" value="Bacteria"/>
</dbReference>
<evidence type="ECO:0000313" key="2">
    <source>
        <dbReference type="EMBL" id="AEP35952.1"/>
    </source>
</evidence>
<evidence type="ECO:0000313" key="3">
    <source>
        <dbReference type="Proteomes" id="UP000009284"/>
    </source>
</evidence>
<keyword evidence="3" id="KW-1185">Reference proteome</keyword>
<protein>
    <recommendedName>
        <fullName evidence="4">ABC-2 family transporter protein</fullName>
    </recommendedName>
</protein>
<reference evidence="2 3" key="2">
    <citation type="journal article" date="2012" name="PLoS ONE">
        <title>Genomic characterization of the taylorella genus.</title>
        <authorList>
            <person name="Hebert L."/>
            <person name="Moumen B."/>
            <person name="Pons N."/>
            <person name="Duquesne F."/>
            <person name="Breuil M.F."/>
            <person name="Goux D."/>
            <person name="Batto J.M."/>
            <person name="Laugier C."/>
            <person name="Renault P."/>
            <person name="Petry S."/>
        </authorList>
    </citation>
    <scope>NUCLEOTIDE SEQUENCE [LARGE SCALE GENOMIC DNA]</scope>
    <source>
        <strain evidence="2 3">MCE3</strain>
    </source>
</reference>